<dbReference type="Proteomes" id="UP000541352">
    <property type="component" value="Unassembled WGS sequence"/>
</dbReference>
<comment type="caution">
    <text evidence="1">The sequence shown here is derived from an EMBL/GenBank/DDBJ whole genome shotgun (WGS) entry which is preliminary data.</text>
</comment>
<evidence type="ECO:0000313" key="1">
    <source>
        <dbReference type="EMBL" id="MBB3842070.1"/>
    </source>
</evidence>
<dbReference type="InterPro" id="IPR014917">
    <property type="entry name" value="DUF1800"/>
</dbReference>
<keyword evidence="2" id="KW-1185">Reference proteome</keyword>
<reference evidence="1 2" key="1">
    <citation type="submission" date="2020-08" db="EMBL/GenBank/DDBJ databases">
        <title>Genomic Encyclopedia of Type Strains, Phase IV (KMG-IV): sequencing the most valuable type-strain genomes for metagenomic binning, comparative biology and taxonomic classification.</title>
        <authorList>
            <person name="Goeker M."/>
        </authorList>
    </citation>
    <scope>NUCLEOTIDE SEQUENCE [LARGE SCALE GENOMIC DNA]</scope>
    <source>
        <strain evidence="1 2">DSM 17976</strain>
    </source>
</reference>
<evidence type="ECO:0000313" key="2">
    <source>
        <dbReference type="Proteomes" id="UP000541352"/>
    </source>
</evidence>
<dbReference type="RefSeq" id="WP_183980165.1">
    <property type="nucleotide sequence ID" value="NZ_JACIBY010000025.1"/>
</dbReference>
<dbReference type="Pfam" id="PF08811">
    <property type="entry name" value="DUF1800"/>
    <property type="match status" value="1"/>
</dbReference>
<dbReference type="AlphaFoldDB" id="A0A7W6ETP1"/>
<protein>
    <submittedName>
        <fullName evidence="1">Uncharacterized protein (DUF1800 family)</fullName>
    </submittedName>
</protein>
<sequence>MEANSHQRQLQHFFWRAGFGASPDEVKVALSAPKHRVIKDFIRDSKEVHDFNVVEPMPYFSLRNEKRDMKASPTQELDGIKDKLKAVAEERRESIGNLNDAWVARMGQGTGAFREKMTFFWHNHFACRSRMALFVQQQNNTLRRHALGKFGDLLMAISKDAAMLQFLNNQQNRKKSPNENFAREVMELFTLGRGNYTETDVKEAARAFTGWGFNGSGEFVFRPLFHDEGSKTILGKTGNFTGEDVVYMLLSNPKTAQFISTKLYRYFVNQKVNPEHVEALTNRFLRTDGDILEVMEYVFTQDWFYDPANIGAQIKSPVELLAGMQRTLQMDFVDKTPVLYAQKLLGQTLFNPPNVAGWPSGTAWIDSSSLLTRMQLPKVLFRNEMLAASVKESGDANEETVKRKSKFEVTMNWEKFSSFFDSFSEQELTEALASHLIQVPINSSLLKQIDKQGSAPSRVERVKQLTVALMSIPEYQVC</sequence>
<proteinExistence type="predicted"/>
<organism evidence="1 2">
    <name type="scientific">Runella defluvii</name>
    <dbReference type="NCBI Taxonomy" id="370973"/>
    <lineage>
        <taxon>Bacteria</taxon>
        <taxon>Pseudomonadati</taxon>
        <taxon>Bacteroidota</taxon>
        <taxon>Cytophagia</taxon>
        <taxon>Cytophagales</taxon>
        <taxon>Spirosomataceae</taxon>
        <taxon>Runella</taxon>
    </lineage>
</organism>
<dbReference type="EMBL" id="JACIBY010000025">
    <property type="protein sequence ID" value="MBB3842070.1"/>
    <property type="molecule type" value="Genomic_DNA"/>
</dbReference>
<name>A0A7W6ETP1_9BACT</name>
<accession>A0A7W6ETP1</accession>
<gene>
    <name evidence="1" type="ORF">FHS57_006099</name>
</gene>